<feature type="compositionally biased region" description="Polar residues" evidence="1">
    <location>
        <begin position="2388"/>
        <end position="2401"/>
    </location>
</feature>
<evidence type="ECO:0000313" key="4">
    <source>
        <dbReference type="EMBL" id="AOK19764.1"/>
    </source>
</evidence>
<dbReference type="InterPro" id="IPR010069">
    <property type="entry name" value="CdiA_FHA1_rpt"/>
</dbReference>
<reference evidence="4 5" key="1">
    <citation type="submission" date="2015-12" db="EMBL/GenBank/DDBJ databases">
        <title>Diversity of Burkholderia near neighbor genomes.</title>
        <authorList>
            <person name="Sahl J."/>
            <person name="Wagner D."/>
            <person name="Keim P."/>
        </authorList>
    </citation>
    <scope>NUCLEOTIDE SEQUENCE [LARGE SCALE GENOMIC DNA]</scope>
    <source>
        <strain evidence="4 5">MSMB1184WGS</strain>
    </source>
</reference>
<dbReference type="RefSeq" id="WP_069274493.1">
    <property type="nucleotide sequence ID" value="NZ_CP013444.1"/>
</dbReference>
<protein>
    <submittedName>
        <fullName evidence="4">Hemagglutinin</fullName>
    </submittedName>
</protein>
<feature type="compositionally biased region" description="Low complexity" evidence="1">
    <location>
        <begin position="2372"/>
        <end position="2383"/>
    </location>
</feature>
<feature type="region of interest" description="Disordered" evidence="1">
    <location>
        <begin position="2368"/>
        <end position="2401"/>
    </location>
</feature>
<dbReference type="InterPro" id="IPR024973">
    <property type="entry name" value="ESPR"/>
</dbReference>
<feature type="transmembrane region" description="Helical" evidence="2">
    <location>
        <begin position="45"/>
        <end position="64"/>
    </location>
</feature>
<proteinExistence type="predicted"/>
<gene>
    <name evidence="4" type="ORF">WT26_28320</name>
</gene>
<keyword evidence="2" id="KW-0812">Transmembrane</keyword>
<evidence type="ECO:0000259" key="3">
    <source>
        <dbReference type="SMART" id="SM00912"/>
    </source>
</evidence>
<dbReference type="Pfam" id="PF05860">
    <property type="entry name" value="TPS"/>
    <property type="match status" value="1"/>
</dbReference>
<dbReference type="GO" id="GO:0003824">
    <property type="term" value="F:catalytic activity"/>
    <property type="evidence" value="ECO:0007669"/>
    <property type="project" value="UniProtKB-ARBA"/>
</dbReference>
<dbReference type="Gene3D" id="2.160.20.10">
    <property type="entry name" value="Single-stranded right-handed beta-helix, Pectin lyase-like"/>
    <property type="match status" value="1"/>
</dbReference>
<evidence type="ECO:0000313" key="5">
    <source>
        <dbReference type="Proteomes" id="UP000094776"/>
    </source>
</evidence>
<evidence type="ECO:0000256" key="1">
    <source>
        <dbReference type="SAM" id="MobiDB-lite"/>
    </source>
</evidence>
<feature type="domain" description="Filamentous haemagglutinin FhaB/tRNA nuclease CdiA-like TPS" evidence="3">
    <location>
        <begin position="84"/>
        <end position="205"/>
    </location>
</feature>
<dbReference type="InterPro" id="IPR012334">
    <property type="entry name" value="Pectin_lyas_fold"/>
</dbReference>
<evidence type="ECO:0000256" key="2">
    <source>
        <dbReference type="SAM" id="Phobius"/>
    </source>
</evidence>
<dbReference type="Pfam" id="PF13018">
    <property type="entry name" value="ESPR"/>
    <property type="match status" value="1"/>
</dbReference>
<keyword evidence="2" id="KW-1133">Transmembrane helix</keyword>
<dbReference type="EMBL" id="CP013444">
    <property type="protein sequence ID" value="AOK19764.1"/>
    <property type="molecule type" value="Genomic_DNA"/>
</dbReference>
<dbReference type="InterPro" id="IPR025157">
    <property type="entry name" value="Hemagglutinin_rpt"/>
</dbReference>
<dbReference type="SUPFAM" id="SSF51126">
    <property type="entry name" value="Pectin lyase-like"/>
    <property type="match status" value="1"/>
</dbReference>
<dbReference type="Pfam" id="PF05594">
    <property type="entry name" value="Fil_haemagg"/>
    <property type="match status" value="9"/>
</dbReference>
<dbReference type="InterPro" id="IPR011050">
    <property type="entry name" value="Pectin_lyase_fold/virulence"/>
</dbReference>
<dbReference type="NCBIfam" id="TIGR01731">
    <property type="entry name" value="fil_hemag_20aa"/>
    <property type="match status" value="14"/>
</dbReference>
<dbReference type="NCBIfam" id="TIGR01901">
    <property type="entry name" value="adhes_NPXG"/>
    <property type="match status" value="1"/>
</dbReference>
<sequence>MNKNRYRVVFNRARGAMIVVQENGNAPRAAGIAHGSIALLESRRFRVVCGPIAMAAALLFGVPLPSIAQIAPTPGTNTHVIQTQNGLPQVNIAAPSGAGVSVNTYNQFDVQKNGAILNNSSTIVQTQQAGYINGNPNFGPGQSARIIVNQVNSPNPSQLRGYVEVAGSRAEVVLANPSGIVVDGGGFINTSRATLTTGQPYYGADGSLGGFNVTRGLISVQGAGLNAANVDQVDLISRAVQANAAIYAKNLNVIAGAAQVNHDTLAAMPIAGDGAAPAIAIDVSQLGGMYSNRILLVSNENGVGVANAGTIAAQAGDLTLQSNGQLVLTGKTTASGNLTATANSIQNSGTTYAQQNVNVSTGGALSNSGTLAAQENTTVNAGSVNSTGTLGAGVNNDGSVGKGGDLNLSSTGQLTATGQNVAGGNASISGGVVNLSGSQTAANGHLSLNANAGDLNLSNATTSAQGAVNANAAGALINDHGSLSSGSHATLAAGSISNQGGKVSTQGPLTVQSSGQFDNRGGTLVSEDSMQVHGGALANNQGTIQSAGGVNISGASLDNSAGRVTSLNGDGLSITTTGQLINASGTTSTGAQGGVIGGNGGVNVQGGTIVNQGVITANTDLHVTGQAVDNSGGSLKAAQSVTVDAGARLSNANGTIVGQSATVNGTTIDNSGGTVQATQVALNGIDLVNHNGVITQTGTGPIAVNVSGTLDNSQGGTLQTNSTDLTLASATLLNDGGTITHGGSGVLMVKPGNRTGAFSNVGGSVVTNGQAAVQADSWNNAQGTFAARHGIVANIAGDLANSQGLIRSQAGMSLTSGGRLDNQNGKIAAGTDARPDTSMLNVHAATIQNSGGLIADFGTGATSVQGGSQLLNSAGTITGNGDVTAQAASIVNTNGAQMSGANVQVRSDTLDNTDSKIGNVADGNVDIATTGAITNTNGKIGATHDLSVSASTLLGGGTYSAAHDASLNLQGDFSSTPAYQFSAGHDLAFTLPGTFTNSAGLQSVNNLSIHAGDIVNSGAIAAGNLLKTHSNTLTNTGVMVGGSASLVADSTLSNIGPTALIGASDSNGTLELLSRDIENRDDTTAADAMAQTAIYGLGKVVLAGGKDANGNYTHAALIRNQSALIQSGGDMELHADQVTNTRRVMTTTGYTNNVDPAWLQQLGISMSGCAAYFTDACNGAYDVPGIDLAKADPSVIEQLRKQIGGIFIDPPHEGQWNSRYQRTTYTGVATANTVKDISPAGQIVSGGKLGASSVGTLQNYWSNIAAVNGIEMPANYDADGWKASGQQAPGLTVTYSGHYHYNNYDNSEHDWTYSFCDKGCNGPADVKEFKIPDYQSTLVTNGTLSGTGVSINNTAGNASIPSLGLVAGQSLPVNSGAVHGTTPTMVNPVIASATALNVLNNLTLAQGGLFKPTIAPNAPYVIETNPAFTNQKNFISSDYFFQQIGVDLTHIPKRLGDGFYEQQLVRNEITSLTGKAVLGPYTDTQSMYESLMAAGASLSKSLSLPLGMSLSPEQVSQLTSNVILMETRVVGGQSVLVPVVYLAKASQENWHGPLIAANDIDLKNAQTFTNSGTMKAANTLSVEGKQIDNAFGALQSGGLMKLTTTGDVDLTSANVKAGSLQLDAGKDLILDTAAKTVKQVNDTGATRITTTLGPQAKIDVAGNAAIVTGGNFQQNAGDLNVGGNLGMQVGGNWNLGAQQTGEHTVVHRANGVSDVDVNQAVGSSVKVGGVSQIGVGGDLTAKGAQIDLGQGGTVAVKGDVSLGAASATSTINSNSSSSSRGRSSAATLHAVNETVTGTTLKGGDTVNIVSGKDITLSGSTLSLDKGNANLLAAGDVNVGAATETHEYSSHETHSRSGVLSGTKIASGIDQTMTLNRGSLVSADGVNIVSGKDVNVQGSTIVGTNDVTLTAARNVTVTTSQDTLQSSSYYNKKESGLMSGGGLSVSVGSSSLKTTSQTTEVSNNASTIGSLKGNLSITAGNDLHVTGSDLIAAKNLSGAGANVTIDSAQDKNHRGETQEVSKSGLTLALKAPVIDAISNAVGQSRASSNSQDGRAAALHGMAAASAAWDANVAAGDVVRALGAGETPQFKVEVSVGSSHSKSAFSEDSVTNRGSSVAAGGTAAFAATGNGQPGSGNVMIVGSNVNANDVILAAKNQVNIVNTTDTDSTRSTNESKSASVGVSVGTGGFGVSAAMSKANGDGNSDLATQNNSHVSAANNVTIISGGDTNIIGSNVKGNQVNADVGGNLNIVSVQDTLSSAAHQSSSGGGFSVSQGGASANFSQSKGNASGSYAGVNEQAGIHAGDGGFNINVTGNTDLKGGLIASDADASKNSLTTGSLSFSDVQNQSHYDASSSGFSAGATTGDGGMNYSTHGSASGKNAGGAAPMLGQNDSGSDSATTKSGVSAGTVTITDSANQKQDVASLNRDTTNTNGAVAKLPDMQNLLSNQADMMAAASAAGEVVSRRIGDYADKMMKDAAANGDQAGVDAWKEGGANRALMQGAGAALVTGLAGGNAVGGAAGAAIASIASGKLNELSSGIAGSDPTGNANMNQALGNIVANALATGAGVAVGGESGAFSGYNVDRFNRQLHDNEKDAIAEKAGKDKAEQEKLTRAACYVVKCWSEYPEGSEARNKNFVSEVEASQLKPQLDWVNQQKEAGLFEYTPWQKAGDALKNDPVGVAKDTAKIVVGGVTVKTGAGLCTSGLGCALGGGGMIVFGLGDMAEGADGLYNRYNGISSPGVNPLRYGFNEALPAGWGDVAYDGLNLVAAIVALKAPVPLKMGNADGLNRPGAMFGVTVPRINNNTLIPFINQAAPYGTTQGILLFGVGSKGATVINDIRHAGEQK</sequence>
<dbReference type="InterPro" id="IPR008619">
    <property type="entry name" value="Filamentous_hemagglutn_rpt"/>
</dbReference>
<name>A0A1B4Q0R9_BURCE</name>
<keyword evidence="2" id="KW-0472">Membrane</keyword>
<dbReference type="InterPro" id="IPR008638">
    <property type="entry name" value="FhaB/CdiA-like_TPS"/>
</dbReference>
<organism evidence="4 5">
    <name type="scientific">Burkholderia cepacia</name>
    <name type="common">Pseudomonas cepacia</name>
    <dbReference type="NCBI Taxonomy" id="292"/>
    <lineage>
        <taxon>Bacteria</taxon>
        <taxon>Pseudomonadati</taxon>
        <taxon>Pseudomonadota</taxon>
        <taxon>Betaproteobacteria</taxon>
        <taxon>Burkholderiales</taxon>
        <taxon>Burkholderiaceae</taxon>
        <taxon>Burkholderia</taxon>
        <taxon>Burkholderia cepacia complex</taxon>
    </lineage>
</organism>
<accession>A0A1B4Q0R9</accession>
<dbReference type="Pfam" id="PF13332">
    <property type="entry name" value="Fil_haemagg_2"/>
    <property type="match status" value="2"/>
</dbReference>
<dbReference type="Proteomes" id="UP000094776">
    <property type="component" value="Chromosome 2"/>
</dbReference>
<dbReference type="SMART" id="SM00912">
    <property type="entry name" value="Haemagg_act"/>
    <property type="match status" value="1"/>
</dbReference>